<evidence type="ECO:0000313" key="2">
    <source>
        <dbReference type="Proteomes" id="UP000585609"/>
    </source>
</evidence>
<reference evidence="1 2" key="1">
    <citation type="journal article" date="2020" name="Front. Microbiol.">
        <title>Single-cell genomics of novel Actinobacteria with the Wood-Ljungdahl pathway discovered in a serpentinizing system.</title>
        <authorList>
            <person name="Merino N."/>
            <person name="Kawai M."/>
            <person name="Boyd E.S."/>
            <person name="Colman D.R."/>
            <person name="McGlynn S.E."/>
            <person name="Nealson K.H."/>
            <person name="Kurokawa K."/>
            <person name="Hongoh Y."/>
        </authorList>
    </citation>
    <scope>NUCLEOTIDE SEQUENCE [LARGE SCALE GENOMIC DNA]</scope>
    <source>
        <strain evidence="1 2">S09_30</strain>
    </source>
</reference>
<sequence>VANHDMTGGYPEEQVPNHEALLAVIHPPVRAELNLVITEFFVVILAPLCTTKLGHL</sequence>
<dbReference type="AlphaFoldDB" id="A0A6V8NUM9"/>
<organism evidence="1 2">
    <name type="scientific">Candidatus Hakubella thermalkaliphila</name>
    <dbReference type="NCBI Taxonomy" id="2754717"/>
    <lineage>
        <taxon>Bacteria</taxon>
        <taxon>Bacillati</taxon>
        <taxon>Actinomycetota</taxon>
        <taxon>Actinomycetota incertae sedis</taxon>
        <taxon>Candidatus Hakubellales</taxon>
        <taxon>Candidatus Hakubellaceae</taxon>
        <taxon>Candidatus Hakubella</taxon>
    </lineage>
</organism>
<evidence type="ECO:0000313" key="1">
    <source>
        <dbReference type="EMBL" id="GFP23982.1"/>
    </source>
</evidence>
<name>A0A6V8NUM9_9ACTN</name>
<gene>
    <name evidence="1" type="ORF">HKBW3S09_01448</name>
</gene>
<dbReference type="Proteomes" id="UP000585609">
    <property type="component" value="Unassembled WGS sequence"/>
</dbReference>
<proteinExistence type="predicted"/>
<protein>
    <submittedName>
        <fullName evidence="1">Uncharacterized protein</fullName>
    </submittedName>
</protein>
<comment type="caution">
    <text evidence="1">The sequence shown here is derived from an EMBL/GenBank/DDBJ whole genome shotgun (WGS) entry which is preliminary data.</text>
</comment>
<accession>A0A6V8NUM9</accession>
<dbReference type="EMBL" id="BLRW01000281">
    <property type="protein sequence ID" value="GFP23982.1"/>
    <property type="molecule type" value="Genomic_DNA"/>
</dbReference>
<feature type="non-terminal residue" evidence="1">
    <location>
        <position position="1"/>
    </location>
</feature>